<dbReference type="Proteomes" id="UP000177230">
    <property type="component" value="Unassembled WGS sequence"/>
</dbReference>
<dbReference type="GO" id="GO:0016491">
    <property type="term" value="F:oxidoreductase activity"/>
    <property type="evidence" value="ECO:0007669"/>
    <property type="project" value="InterPro"/>
</dbReference>
<reference evidence="2 3" key="1">
    <citation type="journal article" date="2016" name="Nat. Commun.">
        <title>Thousands of microbial genomes shed light on interconnected biogeochemical processes in an aquifer system.</title>
        <authorList>
            <person name="Anantharaman K."/>
            <person name="Brown C.T."/>
            <person name="Hug L.A."/>
            <person name="Sharon I."/>
            <person name="Castelle C.J."/>
            <person name="Probst A.J."/>
            <person name="Thomas B.C."/>
            <person name="Singh A."/>
            <person name="Wilkins M.J."/>
            <person name="Karaoz U."/>
            <person name="Brodie E.L."/>
            <person name="Williams K.H."/>
            <person name="Hubbard S.S."/>
            <person name="Banfield J.F."/>
        </authorList>
    </citation>
    <scope>NUCLEOTIDE SEQUENCE [LARGE SCALE GENOMIC DNA]</scope>
</reference>
<accession>A0A1F5RI01</accession>
<proteinExistence type="predicted"/>
<dbReference type="PANTHER" id="PTHR33531">
    <property type="entry name" value="RUBRERYTHRIN SUBFAMILY"/>
    <property type="match status" value="1"/>
</dbReference>
<protein>
    <recommendedName>
        <fullName evidence="1">Rubrerythrin diiron-binding domain-containing protein</fullName>
    </recommendedName>
</protein>
<sequence length="176" mass="20085">MSTKVSSEQAITALNKAIKGEKTGLESYLKFARSTRSQSGKDMFIRLAQDEFGHMELLEKERNRLQQGKRWVGLDIAPSDIEEVVPKLSSQQTRIKAEQGTSDDLTALNIALDLERKAADFYMRQGNKETDVTAKQIFFRLVEMEESHYNLIQAEIDSINDIGFWFGVREFSLESN</sequence>
<dbReference type="CDD" id="cd01045">
    <property type="entry name" value="Ferritin_like_AB"/>
    <property type="match status" value="1"/>
</dbReference>
<dbReference type="GO" id="GO:0046872">
    <property type="term" value="F:metal ion binding"/>
    <property type="evidence" value="ECO:0007669"/>
    <property type="project" value="InterPro"/>
</dbReference>
<dbReference type="Pfam" id="PF02915">
    <property type="entry name" value="Rubrerythrin"/>
    <property type="match status" value="1"/>
</dbReference>
<evidence type="ECO:0000313" key="2">
    <source>
        <dbReference type="EMBL" id="OGF14056.1"/>
    </source>
</evidence>
<evidence type="ECO:0000313" key="3">
    <source>
        <dbReference type="Proteomes" id="UP000177230"/>
    </source>
</evidence>
<dbReference type="InterPro" id="IPR003251">
    <property type="entry name" value="Rr_diiron-bd_dom"/>
</dbReference>
<dbReference type="InterPro" id="IPR012347">
    <property type="entry name" value="Ferritin-like"/>
</dbReference>
<dbReference type="PANTHER" id="PTHR33531:SF10">
    <property type="entry name" value="BLR7895 PROTEIN"/>
    <property type="match status" value="1"/>
</dbReference>
<comment type="caution">
    <text evidence="2">The sequence shown here is derived from an EMBL/GenBank/DDBJ whole genome shotgun (WGS) entry which is preliminary data.</text>
</comment>
<dbReference type="Gene3D" id="1.20.1260.10">
    <property type="match status" value="1"/>
</dbReference>
<dbReference type="InterPro" id="IPR009078">
    <property type="entry name" value="Ferritin-like_SF"/>
</dbReference>
<dbReference type="SUPFAM" id="SSF47240">
    <property type="entry name" value="Ferritin-like"/>
    <property type="match status" value="1"/>
</dbReference>
<gene>
    <name evidence="2" type="ORF">A2024_05855</name>
</gene>
<name>A0A1F5RI01_9BACT</name>
<evidence type="ECO:0000259" key="1">
    <source>
        <dbReference type="Pfam" id="PF02915"/>
    </source>
</evidence>
<feature type="domain" description="Rubrerythrin diiron-binding" evidence="1">
    <location>
        <begin position="14"/>
        <end position="154"/>
    </location>
</feature>
<organism evidence="2 3">
    <name type="scientific">Candidatus Edwardsbacteria bacterium GWF2_54_11</name>
    <dbReference type="NCBI Taxonomy" id="1817851"/>
    <lineage>
        <taxon>Bacteria</taxon>
        <taxon>Candidatus Edwardsiibacteriota</taxon>
    </lineage>
</organism>
<dbReference type="EMBL" id="MFFM01000009">
    <property type="protein sequence ID" value="OGF14056.1"/>
    <property type="molecule type" value="Genomic_DNA"/>
</dbReference>
<dbReference type="AlphaFoldDB" id="A0A1F5RI01"/>